<protein>
    <recommendedName>
        <fullName evidence="6">Sugar fermentation stimulation protein homolog</fullName>
    </recommendedName>
</protein>
<gene>
    <name evidence="4" type="ORF">CTAYLR_001532</name>
</gene>
<evidence type="ECO:0000313" key="4">
    <source>
        <dbReference type="EMBL" id="KAJ8602946.1"/>
    </source>
</evidence>
<dbReference type="PANTHER" id="PTHR30545:SF2">
    <property type="entry name" value="SUGAR FERMENTATION STIMULATION PROTEIN A"/>
    <property type="match status" value="1"/>
</dbReference>
<name>A0AAD7UE44_9STRA</name>
<dbReference type="AlphaFoldDB" id="A0AAD7UE44"/>
<accession>A0AAD7UE44</accession>
<keyword evidence="5" id="KW-1185">Reference proteome</keyword>
<proteinExistence type="predicted"/>
<sequence length="319" mass="36030">MKMVFVPYALPLRRGVLVDRVDRFIAVVQLDGDREVRAHCINPGRMENFVVPGAVVWVRPEPPESRRALRWTWELIERDGVWCSTNTQRPNLIVGEALRNGAVSGIRGSARAEVSVGKSRFDFCVGEHLIEVKNSHAVYSGWGYFPDSVSERAARHCEELGELASSRKCTVVIVAQREDAIHGIRSSWYHDPGFAEAALEASRRGVEFRGLRVGCDPTGSTVLEEIPVDLRRPERADLVAVHRAWLKARPFTGWTRAFDGNPRRVANGPFKHNARLNLDDDDDEPRESPFFASEKRTRKRRYFAAAAAAAEDNHDHHHH</sequence>
<comment type="caution">
    <text evidence="4">The sequence shown here is derived from an EMBL/GenBank/DDBJ whole genome shotgun (WGS) entry which is preliminary data.</text>
</comment>
<evidence type="ECO:0000259" key="3">
    <source>
        <dbReference type="Pfam" id="PF17746"/>
    </source>
</evidence>
<dbReference type="InterPro" id="IPR041465">
    <property type="entry name" value="SfsA_N"/>
</dbReference>
<evidence type="ECO:0000256" key="1">
    <source>
        <dbReference type="SAM" id="MobiDB-lite"/>
    </source>
</evidence>
<evidence type="ECO:0000313" key="5">
    <source>
        <dbReference type="Proteomes" id="UP001230188"/>
    </source>
</evidence>
<dbReference type="EMBL" id="JAQMWT010000362">
    <property type="protein sequence ID" value="KAJ8602946.1"/>
    <property type="molecule type" value="Genomic_DNA"/>
</dbReference>
<evidence type="ECO:0000259" key="2">
    <source>
        <dbReference type="Pfam" id="PF03749"/>
    </source>
</evidence>
<dbReference type="GO" id="GO:0003677">
    <property type="term" value="F:DNA binding"/>
    <property type="evidence" value="ECO:0007669"/>
    <property type="project" value="InterPro"/>
</dbReference>
<dbReference type="Pfam" id="PF17746">
    <property type="entry name" value="SfsA_N"/>
    <property type="match status" value="1"/>
</dbReference>
<evidence type="ECO:0008006" key="6">
    <source>
        <dbReference type="Google" id="ProtNLM"/>
    </source>
</evidence>
<dbReference type="InterPro" id="IPR040452">
    <property type="entry name" value="SfsA_C"/>
</dbReference>
<feature type="domain" description="Sugar fermentation stimulation protein C-terminal" evidence="2">
    <location>
        <begin position="88"/>
        <end position="218"/>
    </location>
</feature>
<dbReference type="CDD" id="cd22359">
    <property type="entry name" value="SfsA-like_bacterial"/>
    <property type="match status" value="1"/>
</dbReference>
<dbReference type="Gene3D" id="3.40.1350.60">
    <property type="match status" value="1"/>
</dbReference>
<dbReference type="PANTHER" id="PTHR30545">
    <property type="entry name" value="SUGAR FERMENTATION STIMULATION PROTEIN A"/>
    <property type="match status" value="1"/>
</dbReference>
<dbReference type="NCBIfam" id="TIGR00230">
    <property type="entry name" value="sfsA"/>
    <property type="match status" value="1"/>
</dbReference>
<dbReference type="Gene3D" id="2.40.50.580">
    <property type="match status" value="1"/>
</dbReference>
<dbReference type="Proteomes" id="UP001230188">
    <property type="component" value="Unassembled WGS sequence"/>
</dbReference>
<organism evidence="4 5">
    <name type="scientific">Chrysophaeum taylorii</name>
    <dbReference type="NCBI Taxonomy" id="2483200"/>
    <lineage>
        <taxon>Eukaryota</taxon>
        <taxon>Sar</taxon>
        <taxon>Stramenopiles</taxon>
        <taxon>Ochrophyta</taxon>
        <taxon>Pelagophyceae</taxon>
        <taxon>Pelagomonadales</taxon>
        <taxon>Pelagomonadaceae</taxon>
        <taxon>Chrysophaeum</taxon>
    </lineage>
</organism>
<feature type="domain" description="SfsA N-terminal OB" evidence="3">
    <location>
        <begin position="18"/>
        <end position="84"/>
    </location>
</feature>
<feature type="region of interest" description="Disordered" evidence="1">
    <location>
        <begin position="265"/>
        <end position="295"/>
    </location>
</feature>
<dbReference type="Pfam" id="PF03749">
    <property type="entry name" value="SfsA"/>
    <property type="match status" value="1"/>
</dbReference>
<reference evidence="4" key="1">
    <citation type="submission" date="2023-01" db="EMBL/GenBank/DDBJ databases">
        <title>Metagenome sequencing of chrysophaentin producing Chrysophaeum taylorii.</title>
        <authorList>
            <person name="Davison J."/>
            <person name="Bewley C."/>
        </authorList>
    </citation>
    <scope>NUCLEOTIDE SEQUENCE</scope>
    <source>
        <strain evidence="4">NIES-1699</strain>
    </source>
</reference>
<dbReference type="InterPro" id="IPR005224">
    <property type="entry name" value="SfsA"/>
</dbReference>